<keyword evidence="10" id="KW-1185">Reference proteome</keyword>
<dbReference type="Pfam" id="PF01805">
    <property type="entry name" value="Surp"/>
    <property type="match status" value="2"/>
</dbReference>
<comment type="caution">
    <text evidence="9">The sequence shown here is derived from an EMBL/GenBank/DDBJ whole genome shotgun (WGS) entry which is preliminary data.</text>
</comment>
<dbReference type="PANTHER" id="PTHR13161">
    <property type="entry name" value="SPLICING FACTOR SUPPRESSOR OF WHITE APRICOT"/>
    <property type="match status" value="1"/>
</dbReference>
<evidence type="ECO:0000256" key="7">
    <source>
        <dbReference type="SAM" id="MobiDB-lite"/>
    </source>
</evidence>
<feature type="region of interest" description="Disordered" evidence="7">
    <location>
        <begin position="583"/>
        <end position="759"/>
    </location>
</feature>
<keyword evidence="3" id="KW-0694">RNA-binding</keyword>
<proteinExistence type="predicted"/>
<feature type="compositionally biased region" description="Polar residues" evidence="7">
    <location>
        <begin position="778"/>
        <end position="793"/>
    </location>
</feature>
<feature type="compositionally biased region" description="Basic residues" evidence="7">
    <location>
        <begin position="899"/>
        <end position="1049"/>
    </location>
</feature>
<dbReference type="PROSITE" id="PS50128">
    <property type="entry name" value="SURP"/>
    <property type="match status" value="2"/>
</dbReference>
<name>A0AAN8PZY1_PATCE</name>
<feature type="compositionally biased region" description="Polar residues" evidence="7">
    <location>
        <begin position="1100"/>
        <end position="1123"/>
    </location>
</feature>
<keyword evidence="1" id="KW-0507">mRNA processing</keyword>
<dbReference type="InterPro" id="IPR019147">
    <property type="entry name" value="SWAP_N_domain"/>
</dbReference>
<reference evidence="9 10" key="1">
    <citation type="submission" date="2024-01" db="EMBL/GenBank/DDBJ databases">
        <title>The genome of the rayed Mediterranean limpet Patella caerulea (Linnaeus, 1758).</title>
        <authorList>
            <person name="Anh-Thu Weber A."/>
            <person name="Halstead-Nussloch G."/>
        </authorList>
    </citation>
    <scope>NUCLEOTIDE SEQUENCE [LARGE SCALE GENOMIC DNA]</scope>
    <source>
        <strain evidence="9">AATW-2023a</strain>
        <tissue evidence="9">Whole specimen</tissue>
    </source>
</reference>
<evidence type="ECO:0000259" key="8">
    <source>
        <dbReference type="PROSITE" id="PS50128"/>
    </source>
</evidence>
<feature type="region of interest" description="Disordered" evidence="7">
    <location>
        <begin position="298"/>
        <end position="361"/>
    </location>
</feature>
<dbReference type="SMART" id="SM00648">
    <property type="entry name" value="SWAP"/>
    <property type="match status" value="2"/>
</dbReference>
<keyword evidence="2" id="KW-0677">Repeat</keyword>
<feature type="compositionally biased region" description="Basic residues" evidence="7">
    <location>
        <begin position="672"/>
        <end position="706"/>
    </location>
</feature>
<evidence type="ECO:0000256" key="2">
    <source>
        <dbReference type="ARBA" id="ARBA00022737"/>
    </source>
</evidence>
<feature type="compositionally biased region" description="Basic and acidic residues" evidence="7">
    <location>
        <begin position="1050"/>
        <end position="1069"/>
    </location>
</feature>
<dbReference type="GO" id="GO:0003723">
    <property type="term" value="F:RNA binding"/>
    <property type="evidence" value="ECO:0007669"/>
    <property type="project" value="UniProtKB-KW"/>
</dbReference>
<feature type="compositionally biased region" description="Low complexity" evidence="7">
    <location>
        <begin position="609"/>
        <end position="630"/>
    </location>
</feature>
<organism evidence="9 10">
    <name type="scientific">Patella caerulea</name>
    <name type="common">Rayed Mediterranean limpet</name>
    <dbReference type="NCBI Taxonomy" id="87958"/>
    <lineage>
        <taxon>Eukaryota</taxon>
        <taxon>Metazoa</taxon>
        <taxon>Spiralia</taxon>
        <taxon>Lophotrochozoa</taxon>
        <taxon>Mollusca</taxon>
        <taxon>Gastropoda</taxon>
        <taxon>Patellogastropoda</taxon>
        <taxon>Patelloidea</taxon>
        <taxon>Patellidae</taxon>
        <taxon>Patella</taxon>
    </lineage>
</organism>
<dbReference type="InterPro" id="IPR035967">
    <property type="entry name" value="SWAP/Surp_sf"/>
</dbReference>
<feature type="compositionally biased region" description="Basic and acidic residues" evidence="7">
    <location>
        <begin position="739"/>
        <end position="749"/>
    </location>
</feature>
<keyword evidence="5" id="KW-0804">Transcription</keyword>
<keyword evidence="4" id="KW-0805">Transcription regulation</keyword>
<dbReference type="SUPFAM" id="SSF109905">
    <property type="entry name" value="Surp module (SWAP domain)"/>
    <property type="match status" value="2"/>
</dbReference>
<evidence type="ECO:0000256" key="6">
    <source>
        <dbReference type="ARBA" id="ARBA00023187"/>
    </source>
</evidence>
<dbReference type="PANTHER" id="PTHR13161:SF15">
    <property type="entry name" value="SPLICING FACTOR, SUPPRESSOR OF WHITE-APRICOT HOMOLOG"/>
    <property type="match status" value="1"/>
</dbReference>
<dbReference type="AlphaFoldDB" id="A0AAN8PZY1"/>
<feature type="compositionally biased region" description="Basic and acidic residues" evidence="7">
    <location>
        <begin position="811"/>
        <end position="822"/>
    </location>
</feature>
<gene>
    <name evidence="9" type="ORF">SNE40_003125</name>
</gene>
<keyword evidence="6" id="KW-0508">mRNA splicing</keyword>
<feature type="domain" description="SURP motif" evidence="8">
    <location>
        <begin position="184"/>
        <end position="226"/>
    </location>
</feature>
<dbReference type="EMBL" id="JAZGQO010000002">
    <property type="protein sequence ID" value="KAK6191433.1"/>
    <property type="molecule type" value="Genomic_DNA"/>
</dbReference>
<feature type="compositionally biased region" description="Basic and acidic residues" evidence="7">
    <location>
        <begin position="1081"/>
        <end position="1097"/>
    </location>
</feature>
<dbReference type="GO" id="GO:0000395">
    <property type="term" value="P:mRNA 5'-splice site recognition"/>
    <property type="evidence" value="ECO:0007669"/>
    <property type="project" value="TreeGrafter"/>
</dbReference>
<feature type="compositionally biased region" description="Polar residues" evidence="7">
    <location>
        <begin position="801"/>
        <end position="810"/>
    </location>
</feature>
<dbReference type="SMART" id="SM01141">
    <property type="entry name" value="DRY_EERY"/>
    <property type="match status" value="1"/>
</dbReference>
<dbReference type="InterPro" id="IPR000061">
    <property type="entry name" value="Surp"/>
</dbReference>
<feature type="region of interest" description="Disordered" evidence="7">
    <location>
        <begin position="778"/>
        <end position="1130"/>
    </location>
</feature>
<feature type="compositionally biased region" description="Basic residues" evidence="7">
    <location>
        <begin position="631"/>
        <end position="644"/>
    </location>
</feature>
<protein>
    <recommendedName>
        <fullName evidence="8">SURP motif domain-containing protein</fullName>
    </recommendedName>
</protein>
<evidence type="ECO:0000256" key="3">
    <source>
        <dbReference type="ARBA" id="ARBA00022884"/>
    </source>
</evidence>
<accession>A0AAN8PZY1</accession>
<feature type="compositionally biased region" description="Basic and acidic residues" evidence="7">
    <location>
        <begin position="326"/>
        <end position="337"/>
    </location>
</feature>
<evidence type="ECO:0000256" key="5">
    <source>
        <dbReference type="ARBA" id="ARBA00023163"/>
    </source>
</evidence>
<feature type="compositionally biased region" description="Low complexity" evidence="7">
    <location>
        <begin position="645"/>
        <end position="671"/>
    </location>
</feature>
<feature type="compositionally biased region" description="Polar residues" evidence="7">
    <location>
        <begin position="513"/>
        <end position="530"/>
    </location>
</feature>
<dbReference type="Pfam" id="PF09750">
    <property type="entry name" value="DRY_EERY"/>
    <property type="match status" value="1"/>
</dbReference>
<evidence type="ECO:0000313" key="9">
    <source>
        <dbReference type="EMBL" id="KAK6191433.1"/>
    </source>
</evidence>
<dbReference type="Proteomes" id="UP001347796">
    <property type="component" value="Unassembled WGS sequence"/>
</dbReference>
<dbReference type="Gene3D" id="1.10.10.790">
    <property type="entry name" value="Surp module"/>
    <property type="match status" value="2"/>
</dbReference>
<feature type="region of interest" description="Disordered" evidence="7">
    <location>
        <begin position="477"/>
        <end position="537"/>
    </location>
</feature>
<dbReference type="InterPro" id="IPR040397">
    <property type="entry name" value="SWAP"/>
</dbReference>
<feature type="domain" description="SURP motif" evidence="8">
    <location>
        <begin position="390"/>
        <end position="430"/>
    </location>
</feature>
<sequence>MAAQLWLDDENSSHSQSSKDDVQDLFVFGYACKVFRNDEKALYVDKGKHLIPWMGDERLMIDRYDGRGHLYDLKSVDADNVVKKDLTDEEEQLEKLCDEERYLELNTDIAEKTVYEEEEWKRYYEALQTGYNAVGFSYEQPRHEDDIYHQDVHQPEEEKPFIPPHGLNVPIHLELPATVKINAVIEKTAKFIAEHGAQMEIVLKAKQAGNSQFDFLDYNGPLNGYYKFMVSIIKSGKYVPKSDAAEIQRQESHEGYDHHEHGYLHKSLDTTKVEPVKSVKLPVVSIHDTPYGQLIKSIKKHHRDESESTNSSLQPPPLPPYTQQPDDDRQDGGHEDVQSYGHDGSRQSPAPPGTEPVDLPRQHVYSDNMPQLKSEEVNPIIPPPPDIQPIIDRMAMYVAKNGSEFEMVVKSKNDARFQFLNDWHVHFPYYDFRKNLHQKEILKEKKQKEEATAALLSKGVSFSIKTRIKEPESVAPLKKPLFDYGSSDDNDDESDSQKETSVPSSPRTDRTDNSNNNKLEVNTDSNTGYMSSDPLDEVDDKKIAEDRLMNRLASAAREKLAQTSKEKQIQAERKRKAAMFISLLKGKNGSGPDENEKKAPVVFDYGHKSLGSKSQSPSSDNRGVSPPKSFSKVRRSRSRSRSPVRKNSYYSSSSSRKSRSPYVSRQRSPRISPKRRSRTPRISPKRSRSPKHKSPRISPRRSKSPSKSRSEHRSSRSKSRSDDRSSRTRYTSKRHSRSKEKTVSEKSKIEIPPSETIESLKLMIKQEKLDPIFDKASNTNISLIDNSISNTDQPSDKSEHISNVVTGQTEKSTDSENHKLKSNDMLGDVAEENKKLSETDNDPQTTDNIPPPIDKPEPPEESDDDIAIIEPPPKILPEPELVVDLTVVIDSDSDNEKKSSRKSKNSKKRKSRSRSPLAKKKSRRSRSPTYSRPRRRSPSPLPPRRRRSRSKTPKRRSRSRSIAKKSRHATYKTSKKHRSRSRTPTKHRKQRSPSPKRKSRSRSPVKKTSRYKSKSRSPRSKRSRTPKVKKSKKNRSPSRSPKLHKKKKNKDKDRERERGEGSKSKEKTSAFKSVAEVVESQCKKDKLEERIETREETDNIDNTKYSMESNETSQDVPYELTSSPAPPTNLLNKVRAMLKASRDAMKDDEDVR</sequence>
<evidence type="ECO:0000313" key="10">
    <source>
        <dbReference type="Proteomes" id="UP001347796"/>
    </source>
</evidence>
<feature type="compositionally biased region" description="Basic and acidic residues" evidence="7">
    <location>
        <begin position="708"/>
        <end position="726"/>
    </location>
</feature>
<evidence type="ECO:0000256" key="1">
    <source>
        <dbReference type="ARBA" id="ARBA00022664"/>
    </source>
</evidence>
<evidence type="ECO:0000256" key="4">
    <source>
        <dbReference type="ARBA" id="ARBA00023015"/>
    </source>
</evidence>